<name>A0ABP1HNW8_9EUKA</name>
<dbReference type="EMBL" id="CAXDID020000036">
    <property type="protein sequence ID" value="CAL5997147.1"/>
    <property type="molecule type" value="Genomic_DNA"/>
</dbReference>
<comment type="caution">
    <text evidence="1">The sequence shown here is derived from an EMBL/GenBank/DDBJ whole genome shotgun (WGS) entry which is preliminary data.</text>
</comment>
<dbReference type="Proteomes" id="UP001642409">
    <property type="component" value="Unassembled WGS sequence"/>
</dbReference>
<evidence type="ECO:0000313" key="2">
    <source>
        <dbReference type="Proteomes" id="UP001642409"/>
    </source>
</evidence>
<accession>A0ABP1HNW8</accession>
<sequence>MSLSKAEEELHINIVEIITRRISSTTATSMSQHQHSIIVSQISFYTTLLQKQRPVNEFPYQLQIYHYLTLILGRLEEFTFNRCVFCVLASLKVLWCGFKNIWRAIASYPQIERNIPLLMTFDASYLGRL</sequence>
<keyword evidence="2" id="KW-1185">Reference proteome</keyword>
<protein>
    <submittedName>
        <fullName evidence="1">Hypothetical_protein</fullName>
    </submittedName>
</protein>
<reference evidence="1 2" key="1">
    <citation type="submission" date="2024-07" db="EMBL/GenBank/DDBJ databases">
        <authorList>
            <person name="Akdeniz Z."/>
        </authorList>
    </citation>
    <scope>NUCLEOTIDE SEQUENCE [LARGE SCALE GENOMIC DNA]</scope>
</reference>
<proteinExistence type="predicted"/>
<gene>
    <name evidence="1" type="ORF">HINF_LOCUS15102</name>
</gene>
<organism evidence="1 2">
    <name type="scientific">Hexamita inflata</name>
    <dbReference type="NCBI Taxonomy" id="28002"/>
    <lineage>
        <taxon>Eukaryota</taxon>
        <taxon>Metamonada</taxon>
        <taxon>Diplomonadida</taxon>
        <taxon>Hexamitidae</taxon>
        <taxon>Hexamitinae</taxon>
        <taxon>Hexamita</taxon>
    </lineage>
</organism>
<evidence type="ECO:0000313" key="1">
    <source>
        <dbReference type="EMBL" id="CAL5997147.1"/>
    </source>
</evidence>